<protein>
    <recommendedName>
        <fullName evidence="5">Phosphodiesterase</fullName>
    </recommendedName>
</protein>
<dbReference type="EMBL" id="FOYD01000004">
    <property type="protein sequence ID" value="SFQ81029.1"/>
    <property type="molecule type" value="Genomic_DNA"/>
</dbReference>
<proteinExistence type="predicted"/>
<reference evidence="3 4" key="1">
    <citation type="submission" date="2016-10" db="EMBL/GenBank/DDBJ databases">
        <authorList>
            <person name="de Groot N.N."/>
        </authorList>
    </citation>
    <scope>NUCLEOTIDE SEQUENCE [LARGE SCALE GENOMIC DNA]</scope>
    <source>
        <strain evidence="3 4">JCM 18415</strain>
    </source>
</reference>
<keyword evidence="2" id="KW-0732">Signal</keyword>
<sequence length="98" mass="10752">MMRLLPLALSAALLAATPAQADTLTIPLGEQAGSVQQSLPKRGTSRAQVQRTHGEPTTRHAAVGQPPITRWDYPGYSVYFEYDHVIHAVRHHTPRSSN</sequence>
<evidence type="ECO:0008006" key="5">
    <source>
        <dbReference type="Google" id="ProtNLM"/>
    </source>
</evidence>
<feature type="signal peptide" evidence="2">
    <location>
        <begin position="1"/>
        <end position="21"/>
    </location>
</feature>
<dbReference type="Proteomes" id="UP000242815">
    <property type="component" value="Unassembled WGS sequence"/>
</dbReference>
<dbReference type="AlphaFoldDB" id="A0A1I6BJB7"/>
<dbReference type="RefSeq" id="WP_407920439.1">
    <property type="nucleotide sequence ID" value="NZ_FOYD01000004.1"/>
</dbReference>
<feature type="chain" id="PRO_5017339250" description="Phosphodiesterase" evidence="2">
    <location>
        <begin position="22"/>
        <end position="98"/>
    </location>
</feature>
<feature type="region of interest" description="Disordered" evidence="1">
    <location>
        <begin position="33"/>
        <end position="66"/>
    </location>
</feature>
<evidence type="ECO:0000313" key="4">
    <source>
        <dbReference type="Proteomes" id="UP000242815"/>
    </source>
</evidence>
<dbReference type="STRING" id="1002526.SAMN05216578_104167"/>
<evidence type="ECO:0000256" key="1">
    <source>
        <dbReference type="SAM" id="MobiDB-lite"/>
    </source>
</evidence>
<feature type="compositionally biased region" description="Polar residues" evidence="1">
    <location>
        <begin position="33"/>
        <end position="51"/>
    </location>
</feature>
<evidence type="ECO:0000256" key="2">
    <source>
        <dbReference type="SAM" id="SignalP"/>
    </source>
</evidence>
<gene>
    <name evidence="3" type="ORF">SAMN05216578_104167</name>
</gene>
<evidence type="ECO:0000313" key="3">
    <source>
        <dbReference type="EMBL" id="SFQ81029.1"/>
    </source>
</evidence>
<organism evidence="3 4">
    <name type="scientific">Halopseudomonas formosensis</name>
    <dbReference type="NCBI Taxonomy" id="1002526"/>
    <lineage>
        <taxon>Bacteria</taxon>
        <taxon>Pseudomonadati</taxon>
        <taxon>Pseudomonadota</taxon>
        <taxon>Gammaproteobacteria</taxon>
        <taxon>Pseudomonadales</taxon>
        <taxon>Pseudomonadaceae</taxon>
        <taxon>Halopseudomonas</taxon>
    </lineage>
</organism>
<name>A0A1I6BJB7_9GAMM</name>
<accession>A0A1I6BJB7</accession>